<evidence type="ECO:0000313" key="3">
    <source>
        <dbReference type="Ensembl" id="ENSCJPP00005006300.1"/>
    </source>
</evidence>
<proteinExistence type="predicted"/>
<dbReference type="InterPro" id="IPR029264">
    <property type="entry name" value="ARF7EP_C"/>
</dbReference>
<accession>A0A8C2T108</accession>
<dbReference type="Ensembl" id="ENSCJPT00005009941.1">
    <property type="protein sequence ID" value="ENSCJPP00005006300.1"/>
    <property type="gene ID" value="ENSCJPG00005005918.1"/>
</dbReference>
<dbReference type="AlphaFoldDB" id="A0A8C2T108"/>
<protein>
    <submittedName>
        <fullName evidence="3">ARF like GTPase 14 effector protein like</fullName>
    </submittedName>
</protein>
<reference evidence="3" key="3">
    <citation type="submission" date="2025-09" db="UniProtKB">
        <authorList>
            <consortium name="Ensembl"/>
        </authorList>
    </citation>
    <scope>IDENTIFICATION</scope>
</reference>
<evidence type="ECO:0000313" key="4">
    <source>
        <dbReference type="Proteomes" id="UP000694412"/>
    </source>
</evidence>
<dbReference type="Pfam" id="PF14949">
    <property type="entry name" value="ARF7EP_C"/>
    <property type="match status" value="1"/>
</dbReference>
<reference evidence="3" key="2">
    <citation type="submission" date="2025-08" db="UniProtKB">
        <authorList>
            <consortium name="Ensembl"/>
        </authorList>
    </citation>
    <scope>IDENTIFICATION</scope>
</reference>
<evidence type="ECO:0000259" key="2">
    <source>
        <dbReference type="Pfam" id="PF14949"/>
    </source>
</evidence>
<feature type="domain" description="ARF7 effector protein C-terminal" evidence="2">
    <location>
        <begin position="41"/>
        <end position="142"/>
    </location>
</feature>
<dbReference type="PANTHER" id="PTHR46536">
    <property type="entry name" value="ARL14 EFFECTOR PROTEIN"/>
    <property type="match status" value="1"/>
</dbReference>
<gene>
    <name evidence="3" type="primary">ARL14EPL</name>
</gene>
<feature type="region of interest" description="Disordered" evidence="1">
    <location>
        <begin position="1"/>
        <end position="31"/>
    </location>
</feature>
<evidence type="ECO:0000256" key="1">
    <source>
        <dbReference type="SAM" id="MobiDB-lite"/>
    </source>
</evidence>
<sequence length="156" mass="17709">MSEQVEENDKKSSNVKKTSAEESACPDADSITAQQRQKVNKELKHLDFQNPGPQIANFNPETRQQRKKACMSEMKQVCFNKPKTLKKYNSRGRLLGTNIDLCDCLDKKCLGCFYPCPKCNSNKCGPECRCNRKWAYDTIESEDGNVISSFPFPTDP</sequence>
<organism evidence="3 4">
    <name type="scientific">Coturnix japonica</name>
    <name type="common">Japanese quail</name>
    <name type="synonym">Coturnix coturnix japonica</name>
    <dbReference type="NCBI Taxonomy" id="93934"/>
    <lineage>
        <taxon>Eukaryota</taxon>
        <taxon>Metazoa</taxon>
        <taxon>Chordata</taxon>
        <taxon>Craniata</taxon>
        <taxon>Vertebrata</taxon>
        <taxon>Euteleostomi</taxon>
        <taxon>Archelosauria</taxon>
        <taxon>Archosauria</taxon>
        <taxon>Dinosauria</taxon>
        <taxon>Saurischia</taxon>
        <taxon>Theropoda</taxon>
        <taxon>Coelurosauria</taxon>
        <taxon>Aves</taxon>
        <taxon>Neognathae</taxon>
        <taxon>Galloanserae</taxon>
        <taxon>Galliformes</taxon>
        <taxon>Phasianidae</taxon>
        <taxon>Perdicinae</taxon>
        <taxon>Coturnix</taxon>
    </lineage>
</organism>
<name>A0A8C2T108_COTJA</name>
<dbReference type="Proteomes" id="UP000694412">
    <property type="component" value="Chromosome Z"/>
</dbReference>
<reference evidence="3" key="1">
    <citation type="submission" date="2015-11" db="EMBL/GenBank/DDBJ databases">
        <authorList>
            <consortium name="International Coturnix japonica Genome Analysis Consortium"/>
            <person name="Warren W."/>
            <person name="Burt D.W."/>
            <person name="Antin P.B."/>
            <person name="Lanford R."/>
            <person name="Gros J."/>
            <person name="Wilson R.K."/>
        </authorList>
    </citation>
    <scope>NUCLEOTIDE SEQUENCE [LARGE SCALE GENOMIC DNA]</scope>
</reference>
<keyword evidence="4" id="KW-1185">Reference proteome</keyword>
<dbReference type="PANTHER" id="PTHR46536:SF2">
    <property type="entry name" value="ADP RIBOSYLATION FACTOR LIKE GTPASE 14 EFFECTOR PROTEIN LIKE"/>
    <property type="match status" value="1"/>
</dbReference>
<dbReference type="GeneTree" id="ENSGT00940000160347"/>